<protein>
    <submittedName>
        <fullName evidence="1">Tail protein</fullName>
    </submittedName>
</protein>
<proteinExistence type="predicted"/>
<name>A0AA49X1X9_9VIRU</name>
<reference evidence="1" key="1">
    <citation type="submission" date="2023-04" db="EMBL/GenBank/DDBJ databases">
        <title>The human skin virome in hidradenitis suppurativa patients.</title>
        <authorList>
            <person name="Jansen D."/>
        </authorList>
    </citation>
    <scope>NUCLEOTIDE SEQUENCE</scope>
    <source>
        <strain evidence="1">VC1_JansenPhageA</strain>
    </source>
</reference>
<accession>A0AA49X1X9</accession>
<evidence type="ECO:0000313" key="1">
    <source>
        <dbReference type="EMBL" id="WLJ25496.1"/>
    </source>
</evidence>
<organism evidence="1">
    <name type="scientific">Corynebacterium phage HS01</name>
    <dbReference type="NCBI Taxonomy" id="3056389"/>
    <lineage>
        <taxon>Viruses</taxon>
    </lineage>
</organism>
<dbReference type="EMBL" id="OQ890311">
    <property type="protein sequence ID" value="WLJ25496.1"/>
    <property type="molecule type" value="Genomic_DNA"/>
</dbReference>
<sequence>MSYSLKYVSPTGNEYEFLNGSDGDPFVEFDTLTGFVGVFEDTPVQSVGMPGALVNFQDRVIQQMTGAFTLVVFSREQWEQVRRDFSTREYGTLILDNDGLFELPVRLAESLPAPGHVPSVGSRLEVSMVADTGVWMSRASATGSVNVTNWGDVPVWPEIVWNGSNQSVVLPSGVSFPLPRVSDTYRLPLDRRASGKAINESTGKLVGTDAVGEMVPVGATRQYTVTSGARVEWSVGVIDPWN</sequence>